<feature type="compositionally biased region" description="Polar residues" evidence="13">
    <location>
        <begin position="111"/>
        <end position="120"/>
    </location>
</feature>
<keyword evidence="5" id="KW-0597">Phosphoprotein</keyword>
<feature type="domain" description="Protein kinase" evidence="14">
    <location>
        <begin position="142"/>
        <end position="407"/>
    </location>
</feature>
<feature type="compositionally biased region" description="Polar residues" evidence="13">
    <location>
        <begin position="659"/>
        <end position="678"/>
    </location>
</feature>
<dbReference type="PROSITE" id="PS50011">
    <property type="entry name" value="PROTEIN_KINASE_DOM"/>
    <property type="match status" value="1"/>
</dbReference>
<feature type="compositionally biased region" description="Low complexity" evidence="13">
    <location>
        <begin position="828"/>
        <end position="840"/>
    </location>
</feature>
<dbReference type="GO" id="GO:0005940">
    <property type="term" value="C:septin ring"/>
    <property type="evidence" value="ECO:0007669"/>
    <property type="project" value="UniProtKB-ARBA"/>
</dbReference>
<evidence type="ECO:0000256" key="10">
    <source>
        <dbReference type="ARBA" id="ARBA00047899"/>
    </source>
</evidence>
<dbReference type="InterPro" id="IPR000719">
    <property type="entry name" value="Prot_kinase_dom"/>
</dbReference>
<evidence type="ECO:0000256" key="1">
    <source>
        <dbReference type="ARBA" id="ARBA00004266"/>
    </source>
</evidence>
<keyword evidence="4" id="KW-0723">Serine/threonine-protein kinase</keyword>
<feature type="compositionally biased region" description="Low complexity" evidence="13">
    <location>
        <begin position="854"/>
        <end position="866"/>
    </location>
</feature>
<feature type="compositionally biased region" description="Low complexity" evidence="13">
    <location>
        <begin position="900"/>
        <end position="918"/>
    </location>
</feature>
<comment type="catalytic activity">
    <reaction evidence="11">
        <text>L-seryl-[protein] + ATP = O-phospho-L-seryl-[protein] + ADP + H(+)</text>
        <dbReference type="Rhea" id="RHEA:17989"/>
        <dbReference type="Rhea" id="RHEA-COMP:9863"/>
        <dbReference type="Rhea" id="RHEA-COMP:11604"/>
        <dbReference type="ChEBI" id="CHEBI:15378"/>
        <dbReference type="ChEBI" id="CHEBI:29999"/>
        <dbReference type="ChEBI" id="CHEBI:30616"/>
        <dbReference type="ChEBI" id="CHEBI:83421"/>
        <dbReference type="ChEBI" id="CHEBI:456216"/>
        <dbReference type="EC" id="2.7.11.1"/>
    </reaction>
</comment>
<dbReference type="AlphaFoldDB" id="A0AAN6GJ55"/>
<feature type="region of interest" description="Disordered" evidence="13">
    <location>
        <begin position="1121"/>
        <end position="1147"/>
    </location>
</feature>
<dbReference type="Gene3D" id="1.10.510.10">
    <property type="entry name" value="Transferase(Phosphotransferase) domain 1"/>
    <property type="match status" value="1"/>
</dbReference>
<feature type="compositionally biased region" description="Low complexity" evidence="13">
    <location>
        <begin position="930"/>
        <end position="945"/>
    </location>
</feature>
<feature type="binding site" evidence="12">
    <location>
        <position position="171"/>
    </location>
    <ligand>
        <name>ATP</name>
        <dbReference type="ChEBI" id="CHEBI:30616"/>
    </ligand>
</feature>
<keyword evidence="8 15" id="KW-0418">Kinase</keyword>
<dbReference type="EC" id="2.7.11.1" evidence="3"/>
<keyword evidence="9 12" id="KW-0067">ATP-binding</keyword>
<feature type="compositionally biased region" description="Low complexity" evidence="13">
    <location>
        <begin position="610"/>
        <end position="638"/>
    </location>
</feature>
<evidence type="ECO:0000256" key="8">
    <source>
        <dbReference type="ARBA" id="ARBA00022777"/>
    </source>
</evidence>
<evidence type="ECO:0000256" key="5">
    <source>
        <dbReference type="ARBA" id="ARBA00022553"/>
    </source>
</evidence>
<dbReference type="CDD" id="cd14081">
    <property type="entry name" value="STKc_BRSK1_2"/>
    <property type="match status" value="1"/>
</dbReference>
<keyword evidence="7 12" id="KW-0547">Nucleotide-binding</keyword>
<dbReference type="InterPro" id="IPR017441">
    <property type="entry name" value="Protein_kinase_ATP_BS"/>
</dbReference>
<evidence type="ECO:0000256" key="7">
    <source>
        <dbReference type="ARBA" id="ARBA00022741"/>
    </source>
</evidence>
<feature type="compositionally biased region" description="Basic and acidic residues" evidence="13">
    <location>
        <begin position="600"/>
        <end position="609"/>
    </location>
</feature>
<feature type="compositionally biased region" description="Low complexity" evidence="13">
    <location>
        <begin position="1121"/>
        <end position="1140"/>
    </location>
</feature>
<dbReference type="Pfam" id="PF00069">
    <property type="entry name" value="Pkinase"/>
    <property type="match status" value="1"/>
</dbReference>
<protein>
    <recommendedName>
        <fullName evidence="3">non-specific serine/threonine protein kinase</fullName>
        <ecNumber evidence="3">2.7.11.1</ecNumber>
    </recommendedName>
</protein>
<feature type="region of interest" description="Disordered" evidence="13">
    <location>
        <begin position="1"/>
        <end position="138"/>
    </location>
</feature>
<comment type="catalytic activity">
    <reaction evidence="10">
        <text>L-threonyl-[protein] + ATP = O-phospho-L-threonyl-[protein] + ADP + H(+)</text>
        <dbReference type="Rhea" id="RHEA:46608"/>
        <dbReference type="Rhea" id="RHEA-COMP:11060"/>
        <dbReference type="Rhea" id="RHEA-COMP:11605"/>
        <dbReference type="ChEBI" id="CHEBI:15378"/>
        <dbReference type="ChEBI" id="CHEBI:30013"/>
        <dbReference type="ChEBI" id="CHEBI:30616"/>
        <dbReference type="ChEBI" id="CHEBI:61977"/>
        <dbReference type="ChEBI" id="CHEBI:456216"/>
        <dbReference type="EC" id="2.7.11.1"/>
    </reaction>
</comment>
<accession>A0AAN6GJ55</accession>
<proteinExistence type="inferred from homology"/>
<feature type="region of interest" description="Disordered" evidence="13">
    <location>
        <begin position="507"/>
        <end position="706"/>
    </location>
</feature>
<dbReference type="GO" id="GO:0035556">
    <property type="term" value="P:intracellular signal transduction"/>
    <property type="evidence" value="ECO:0007669"/>
    <property type="project" value="TreeGrafter"/>
</dbReference>
<evidence type="ECO:0000256" key="3">
    <source>
        <dbReference type="ARBA" id="ARBA00012513"/>
    </source>
</evidence>
<dbReference type="GO" id="GO:0005524">
    <property type="term" value="F:ATP binding"/>
    <property type="evidence" value="ECO:0007669"/>
    <property type="project" value="UniProtKB-UniRule"/>
</dbReference>
<dbReference type="InterPro" id="IPR008271">
    <property type="entry name" value="Ser/Thr_kinase_AS"/>
</dbReference>
<evidence type="ECO:0000256" key="4">
    <source>
        <dbReference type="ARBA" id="ARBA00022527"/>
    </source>
</evidence>
<evidence type="ECO:0000256" key="11">
    <source>
        <dbReference type="ARBA" id="ARBA00048679"/>
    </source>
</evidence>
<feature type="compositionally biased region" description="Basic and acidic residues" evidence="13">
    <location>
        <begin position="524"/>
        <end position="535"/>
    </location>
</feature>
<feature type="region of interest" description="Disordered" evidence="13">
    <location>
        <begin position="732"/>
        <end position="958"/>
    </location>
</feature>
<evidence type="ECO:0000313" key="16">
    <source>
        <dbReference type="Proteomes" id="UP001176521"/>
    </source>
</evidence>
<dbReference type="FunFam" id="1.10.510.10:FF:000394">
    <property type="entry name" value="Serine/threonine-protein kinase HSL1"/>
    <property type="match status" value="1"/>
</dbReference>
<organism evidence="15 16">
    <name type="scientific">Tilletia horrida</name>
    <dbReference type="NCBI Taxonomy" id="155126"/>
    <lineage>
        <taxon>Eukaryota</taxon>
        <taxon>Fungi</taxon>
        <taxon>Dikarya</taxon>
        <taxon>Basidiomycota</taxon>
        <taxon>Ustilaginomycotina</taxon>
        <taxon>Exobasidiomycetes</taxon>
        <taxon>Tilletiales</taxon>
        <taxon>Tilletiaceae</taxon>
        <taxon>Tilletia</taxon>
    </lineage>
</organism>
<feature type="compositionally biased region" description="Polar residues" evidence="13">
    <location>
        <begin position="867"/>
        <end position="879"/>
    </location>
</feature>
<dbReference type="Proteomes" id="UP001176521">
    <property type="component" value="Unassembled WGS sequence"/>
</dbReference>
<comment type="subcellular location">
    <subcellularLocation>
        <location evidence="1">Bud neck</location>
    </subcellularLocation>
</comment>
<keyword evidence="16" id="KW-1185">Reference proteome</keyword>
<feature type="compositionally biased region" description="Pro residues" evidence="13">
    <location>
        <begin position="559"/>
        <end position="569"/>
    </location>
</feature>
<feature type="compositionally biased region" description="Low complexity" evidence="13">
    <location>
        <begin position="82"/>
        <end position="105"/>
    </location>
</feature>
<evidence type="ECO:0000256" key="9">
    <source>
        <dbReference type="ARBA" id="ARBA00022840"/>
    </source>
</evidence>
<evidence type="ECO:0000313" key="15">
    <source>
        <dbReference type="EMBL" id="KAK0540334.1"/>
    </source>
</evidence>
<gene>
    <name evidence="15" type="primary">GIN4</name>
    <name evidence="15" type="ORF">OC842_000522</name>
</gene>
<keyword evidence="6 15" id="KW-0808">Transferase</keyword>
<feature type="compositionally biased region" description="Basic and acidic residues" evidence="13">
    <location>
        <begin position="123"/>
        <end position="135"/>
    </location>
</feature>
<dbReference type="SMART" id="SM00220">
    <property type="entry name" value="S_TKc"/>
    <property type="match status" value="1"/>
</dbReference>
<dbReference type="GO" id="GO:0005935">
    <property type="term" value="C:cellular bud neck"/>
    <property type="evidence" value="ECO:0007669"/>
    <property type="project" value="UniProtKB-SubCell"/>
</dbReference>
<dbReference type="PROSITE" id="PS00108">
    <property type="entry name" value="PROTEIN_KINASE_ST"/>
    <property type="match status" value="1"/>
</dbReference>
<evidence type="ECO:0000256" key="12">
    <source>
        <dbReference type="PROSITE-ProRule" id="PRU10141"/>
    </source>
</evidence>
<dbReference type="PANTHER" id="PTHR24346">
    <property type="entry name" value="MAP/MICROTUBULE AFFINITY-REGULATING KINASE"/>
    <property type="match status" value="1"/>
</dbReference>
<dbReference type="GO" id="GO:0004674">
    <property type="term" value="F:protein serine/threonine kinase activity"/>
    <property type="evidence" value="ECO:0007669"/>
    <property type="project" value="UniProtKB-KW"/>
</dbReference>
<dbReference type="PANTHER" id="PTHR24346:SF110">
    <property type="entry name" value="NON-SPECIFIC SERINE_THREONINE PROTEIN KINASE"/>
    <property type="match status" value="1"/>
</dbReference>
<evidence type="ECO:0000256" key="6">
    <source>
        <dbReference type="ARBA" id="ARBA00022679"/>
    </source>
</evidence>
<dbReference type="EMBL" id="JAPDMQ010000015">
    <property type="protein sequence ID" value="KAK0540334.1"/>
    <property type="molecule type" value="Genomic_DNA"/>
</dbReference>
<dbReference type="InterPro" id="IPR011009">
    <property type="entry name" value="Kinase-like_dom_sf"/>
</dbReference>
<evidence type="ECO:0000256" key="13">
    <source>
        <dbReference type="SAM" id="MobiDB-lite"/>
    </source>
</evidence>
<feature type="compositionally biased region" description="Low complexity" evidence="13">
    <location>
        <begin position="689"/>
        <end position="698"/>
    </location>
</feature>
<sequence>MSSIRTPIAPIPPFKGHSSSSNTGGGGPLQPRTAPTQATADRPGSVVAERTAKLQAVIKESGKHAASSGKDYDPTTGRRTHASSAASGSAATSSSTAKSSSTARSSENRSHTQQSSSKPRPQTRLEREKKKDYKDPANIGPWKLGKIIGQGASGRVRYAQHASTGQQAAIKIIPRNALVNSRMSLREAGAKQNKLNLGIEREILIMKLIEHPNIIGLWDVYETSTELYLVMEYVAGGELFDHLVARGKLSSSEARSYFRQIIYGLDYCHRFNICHRDLKPENLLLDSTKRGVKIADFGMAALQPSEKMLETSCGSPHYASPEIVSGKSYKGSASDIWSCGIILFALLCGRLPFDDPNLAELLKKVRSGKFHMPEEVEPSAKGLIWRMLEVDPARRITMPDIMRHPWFTHDGREPARNPVTTSFADIAQEAERLFAAGRDGVDQDILRNLRTLMPELSEEYIIDQLLCAGTNWQKTFYTLIALHREEHSADDDNEDEGDFDEQVNAQGQSVPVGAPGTAVGSASIKEKARPRRSVEAHTPAVSPTKPRSPDKTMKDGAPVPVPAPAPASTPTPAIAPTTVPSGRSSPTKPAGPRAQASRTSLRERTKESSTTRSASAQSAAAASSKIPSAPAGAAGSASSKRDSAHSQRPGSTLRPDENTPLQTQSSPRVNARTSSRAASPTKALGDAPASSSVSVSASKRMSGTPVIAVPQVGDATVQRFFQEIADELALIRATGPSTSGHGSSGGSGSGENPQSDALQAKLDKLRSTMGAAASAAEAPPSTPVIPDLMLHARSPPIMIAPAEPNHNTYRGGEDANRFDDADDDVTSAEEAAGLLSSGAADGRTAPLAISGKPSAQASSSYASSSAGTSPNPAASSSGWTARKPVPHSRPGSAMSHHSGVDGSASMSSSTTTPRSGGSKIKAAAALREWAANTSISPSSSPAAVAGKENAGRMPAPSLGAHLQAKGLTRLQKKNPGLGLDIGLAPTVSVSAPVSPGATNSPNPAALLALPSPNPSVSTASSSIIPPSPKQSWFAGLFNWKPASCTLYSTEALGATTTECRRLLHSYGVRTVLEDAESELRVAVLKCISAEVRDPSGTHVVSKPVRFRVEFNLLPVGSPVAPTSGSASAGPSSSLSAASPVPGTPRSSVLVPASPALSAGGSVRAASIRSGTTAASASGSGSASGSSAGGGSAMLHGVATSMTLLQEKGALSTFKGICVQLRRDWELDTVAPPSPALGYPASPRLS</sequence>
<name>A0AAN6GJ55_9BASI</name>
<comment type="similarity">
    <text evidence="2">Belongs to the protein kinase superfamily. CAMK Ser/Thr protein kinase family. NIM1 subfamily.</text>
</comment>
<reference evidence="15" key="1">
    <citation type="journal article" date="2023" name="PhytoFront">
        <title>Draft Genome Resources of Seven Strains of Tilletia horrida, Causal Agent of Kernel Smut of Rice.</title>
        <authorList>
            <person name="Khanal S."/>
            <person name="Antony Babu S."/>
            <person name="Zhou X.G."/>
        </authorList>
    </citation>
    <scope>NUCLEOTIDE SEQUENCE</scope>
    <source>
        <strain evidence="15">TX3</strain>
    </source>
</reference>
<dbReference type="SUPFAM" id="SSF56112">
    <property type="entry name" value="Protein kinase-like (PK-like)"/>
    <property type="match status" value="1"/>
</dbReference>
<evidence type="ECO:0000256" key="2">
    <source>
        <dbReference type="ARBA" id="ARBA00010791"/>
    </source>
</evidence>
<evidence type="ECO:0000259" key="14">
    <source>
        <dbReference type="PROSITE" id="PS50011"/>
    </source>
</evidence>
<dbReference type="PROSITE" id="PS00107">
    <property type="entry name" value="PROTEIN_KINASE_ATP"/>
    <property type="match status" value="1"/>
</dbReference>
<feature type="compositionally biased region" description="Low complexity" evidence="13">
    <location>
        <begin position="570"/>
        <end position="580"/>
    </location>
</feature>
<comment type="caution">
    <text evidence="15">The sequence shown here is derived from an EMBL/GenBank/DDBJ whole genome shotgun (WGS) entry which is preliminary data.</text>
</comment>